<evidence type="ECO:0000256" key="2">
    <source>
        <dbReference type="ARBA" id="ARBA00009533"/>
    </source>
</evidence>
<keyword evidence="3" id="KW-0210">Decarboxylase</keyword>
<reference evidence="7" key="1">
    <citation type="submission" date="2023-10" db="EMBL/GenBank/DDBJ databases">
        <authorList>
            <person name="Chen Y."/>
            <person name="Shah S."/>
            <person name="Dougan E. K."/>
            <person name="Thang M."/>
            <person name="Chan C."/>
        </authorList>
    </citation>
    <scope>NUCLEOTIDE SEQUENCE [LARGE SCALE GENOMIC DNA]</scope>
</reference>
<evidence type="ECO:0000313" key="7">
    <source>
        <dbReference type="EMBL" id="CAK0836710.1"/>
    </source>
</evidence>
<gene>
    <name evidence="7" type="ORF">PCOR1329_LOCUS33124</name>
</gene>
<evidence type="ECO:0008006" key="9">
    <source>
        <dbReference type="Google" id="ProtNLM"/>
    </source>
</evidence>
<dbReference type="PANTHER" id="PTHR45677">
    <property type="entry name" value="GLUTAMATE DECARBOXYLASE-RELATED"/>
    <property type="match status" value="1"/>
</dbReference>
<evidence type="ECO:0000256" key="1">
    <source>
        <dbReference type="ARBA" id="ARBA00001933"/>
    </source>
</evidence>
<dbReference type="Proteomes" id="UP001189429">
    <property type="component" value="Unassembled WGS sequence"/>
</dbReference>
<dbReference type="InterPro" id="IPR015421">
    <property type="entry name" value="PyrdxlP-dep_Trfase_major"/>
</dbReference>
<dbReference type="InterPro" id="IPR021115">
    <property type="entry name" value="Pyridoxal-P_BS"/>
</dbReference>
<dbReference type="Gene3D" id="3.40.640.10">
    <property type="entry name" value="Type I PLP-dependent aspartate aminotransferase-like (Major domain)"/>
    <property type="match status" value="1"/>
</dbReference>
<dbReference type="Gene3D" id="3.90.1150.170">
    <property type="match status" value="1"/>
</dbReference>
<accession>A0ABN9SVY8</accession>
<evidence type="ECO:0000313" key="8">
    <source>
        <dbReference type="Proteomes" id="UP001189429"/>
    </source>
</evidence>
<evidence type="ECO:0000256" key="3">
    <source>
        <dbReference type="ARBA" id="ARBA00022793"/>
    </source>
</evidence>
<organism evidence="7 8">
    <name type="scientific">Prorocentrum cordatum</name>
    <dbReference type="NCBI Taxonomy" id="2364126"/>
    <lineage>
        <taxon>Eukaryota</taxon>
        <taxon>Sar</taxon>
        <taxon>Alveolata</taxon>
        <taxon>Dinophyceae</taxon>
        <taxon>Prorocentrales</taxon>
        <taxon>Prorocentraceae</taxon>
        <taxon>Prorocentrum</taxon>
    </lineage>
</organism>
<comment type="cofactor">
    <cofactor evidence="1 6">
        <name>pyridoxal 5'-phosphate</name>
        <dbReference type="ChEBI" id="CHEBI:597326"/>
    </cofactor>
</comment>
<name>A0ABN9SVY8_9DINO</name>
<keyword evidence="4 6" id="KW-0663">Pyridoxal phosphate</keyword>
<dbReference type="PROSITE" id="PS00392">
    <property type="entry name" value="DDC_GAD_HDC_YDC"/>
    <property type="match status" value="1"/>
</dbReference>
<keyword evidence="8" id="KW-1185">Reference proteome</keyword>
<dbReference type="SUPFAM" id="SSF53383">
    <property type="entry name" value="PLP-dependent transferases"/>
    <property type="match status" value="1"/>
</dbReference>
<dbReference type="PANTHER" id="PTHR45677:SF8">
    <property type="entry name" value="CYSTEINE SULFINIC ACID DECARBOXYLASE"/>
    <property type="match status" value="1"/>
</dbReference>
<comment type="similarity">
    <text evidence="2 6">Belongs to the group II decarboxylase family.</text>
</comment>
<dbReference type="InterPro" id="IPR002129">
    <property type="entry name" value="PyrdxlP-dep_de-COase"/>
</dbReference>
<keyword evidence="5 6" id="KW-0456">Lyase</keyword>
<protein>
    <recommendedName>
        <fullName evidence="9">Cysteine sulfinic acid decarboxylase</fullName>
    </recommendedName>
</protein>
<dbReference type="EMBL" id="CAUYUJ010013780">
    <property type="protein sequence ID" value="CAK0836710.1"/>
    <property type="molecule type" value="Genomic_DNA"/>
</dbReference>
<dbReference type="InterPro" id="IPR015424">
    <property type="entry name" value="PyrdxlP-dep_Trfase"/>
</dbReference>
<evidence type="ECO:0000256" key="6">
    <source>
        <dbReference type="RuleBase" id="RU000382"/>
    </source>
</evidence>
<comment type="caution">
    <text evidence="7">The sequence shown here is derived from an EMBL/GenBank/DDBJ whole genome shotgun (WGS) entry which is preliminary data.</text>
</comment>
<dbReference type="Pfam" id="PF00282">
    <property type="entry name" value="Pyridoxal_deC"/>
    <property type="match status" value="1"/>
</dbReference>
<evidence type="ECO:0000256" key="5">
    <source>
        <dbReference type="ARBA" id="ARBA00023239"/>
    </source>
</evidence>
<proteinExistence type="inferred from homology"/>
<evidence type="ECO:0000256" key="4">
    <source>
        <dbReference type="ARBA" id="ARBA00022898"/>
    </source>
</evidence>
<sequence>MPGGGPPAARHPVAEQLPLVLATAACTALAIRLLDRVRQGGGLVRGVLALLCEHVRPGAQAAAPVVELASPGELEAAFAQRGCGLALAEGATPASEGQLLEAVRLILRYSVRANSPYFFNQLYGRCELASLVGDWVSSAVNGNVHTYEVAPVFTLMEKHALARVARAIGPAFGASHDGLFVPGGSLGNVYGMLLARHRAAPGILLEGASSEPPLVALVSDEAHYSYLKTARLLGIGSAHLVSVETDAAGAMLPEALERSIVEAVRAGKKPFFVGATAGTTVLGAFDPLPALAAVCAERGLWLHVDGAWGGGALFSQAHRHLLDGCDLADSFSMSAHKMLGAALQCAVFLCRHPGALRAANATSAAYLFQPDKLHADLDVGDKTIQCGRKADMVKLWMLFKSLGDAGCAARIERCFALSDYAASRMRSSGGAFVLAFEPSCTNLCFWYVPEAMRPLPPKERLDKDHPIHQVAPAIKAAMQRGGHAMIGFQAVRGLPNFFRWVFPSCVGVEECHIDEILRWMSVFGEQHCLR</sequence>